<dbReference type="PRINTS" id="PR00412">
    <property type="entry name" value="EPOXHYDRLASE"/>
</dbReference>
<dbReference type="PANTHER" id="PTHR43329">
    <property type="entry name" value="EPOXIDE HYDROLASE"/>
    <property type="match status" value="1"/>
</dbReference>
<dbReference type="SUPFAM" id="SSF53474">
    <property type="entry name" value="alpha/beta-Hydrolases"/>
    <property type="match status" value="1"/>
</dbReference>
<gene>
    <name evidence="4" type="ORF">H0H81_006455</name>
</gene>
<evidence type="ECO:0000256" key="1">
    <source>
        <dbReference type="ARBA" id="ARBA00022801"/>
    </source>
</evidence>
<keyword evidence="5" id="KW-1185">Reference proteome</keyword>
<organism evidence="4 5">
    <name type="scientific">Sphagnurus paluster</name>
    <dbReference type="NCBI Taxonomy" id="117069"/>
    <lineage>
        <taxon>Eukaryota</taxon>
        <taxon>Fungi</taxon>
        <taxon>Dikarya</taxon>
        <taxon>Basidiomycota</taxon>
        <taxon>Agaricomycotina</taxon>
        <taxon>Agaricomycetes</taxon>
        <taxon>Agaricomycetidae</taxon>
        <taxon>Agaricales</taxon>
        <taxon>Tricholomatineae</taxon>
        <taxon>Lyophyllaceae</taxon>
        <taxon>Sphagnurus</taxon>
    </lineage>
</organism>
<reference evidence="4" key="2">
    <citation type="submission" date="2021-10" db="EMBL/GenBank/DDBJ databases">
        <title>Phylogenomics reveals ancestral predisposition of the termite-cultivated fungus Termitomyces towards a domesticated lifestyle.</title>
        <authorList>
            <person name="Auxier B."/>
            <person name="Grum-Grzhimaylo A."/>
            <person name="Cardenas M.E."/>
            <person name="Lodge J.D."/>
            <person name="Laessoe T."/>
            <person name="Pedersen O."/>
            <person name="Smith M.E."/>
            <person name="Kuyper T.W."/>
            <person name="Franco-Molano E.A."/>
            <person name="Baroni T.J."/>
            <person name="Aanen D.K."/>
        </authorList>
    </citation>
    <scope>NUCLEOTIDE SEQUENCE</scope>
    <source>
        <strain evidence="4">D49</strain>
    </source>
</reference>
<dbReference type="Gene3D" id="3.40.50.1820">
    <property type="entry name" value="alpha/beta hydrolase"/>
    <property type="match status" value="1"/>
</dbReference>
<comment type="similarity">
    <text evidence="2">Belongs to the AB hydrolase superfamily. Epoxide hydrolase family.</text>
</comment>
<protein>
    <recommendedName>
        <fullName evidence="3">AB hydrolase-1 domain-containing protein</fullName>
    </recommendedName>
</protein>
<dbReference type="Pfam" id="PF00561">
    <property type="entry name" value="Abhydrolase_1"/>
    <property type="match status" value="1"/>
</dbReference>
<dbReference type="InterPro" id="IPR000073">
    <property type="entry name" value="AB_hydrolase_1"/>
</dbReference>
<evidence type="ECO:0000313" key="5">
    <source>
        <dbReference type="Proteomes" id="UP000717328"/>
    </source>
</evidence>
<dbReference type="InterPro" id="IPR029058">
    <property type="entry name" value="AB_hydrolase_fold"/>
</dbReference>
<evidence type="ECO:0000256" key="2">
    <source>
        <dbReference type="ARBA" id="ARBA00038334"/>
    </source>
</evidence>
<reference evidence="4" key="1">
    <citation type="submission" date="2021-02" db="EMBL/GenBank/DDBJ databases">
        <authorList>
            <person name="Nieuwenhuis M."/>
            <person name="Van De Peppel L.J.J."/>
        </authorList>
    </citation>
    <scope>NUCLEOTIDE SEQUENCE</scope>
    <source>
        <strain evidence="4">D49</strain>
    </source>
</reference>
<proteinExistence type="inferred from homology"/>
<dbReference type="Proteomes" id="UP000717328">
    <property type="component" value="Unassembled WGS sequence"/>
</dbReference>
<dbReference type="GO" id="GO:0016787">
    <property type="term" value="F:hydrolase activity"/>
    <property type="evidence" value="ECO:0007669"/>
    <property type="project" value="UniProtKB-KW"/>
</dbReference>
<evidence type="ECO:0000259" key="3">
    <source>
        <dbReference type="Pfam" id="PF00561"/>
    </source>
</evidence>
<name>A0A9P7GL37_9AGAR</name>
<evidence type="ECO:0000313" key="4">
    <source>
        <dbReference type="EMBL" id="KAG5652058.1"/>
    </source>
</evidence>
<feature type="domain" description="AB hydrolase-1" evidence="3">
    <location>
        <begin position="32"/>
        <end position="308"/>
    </location>
</feature>
<keyword evidence="1" id="KW-0378">Hydrolase</keyword>
<dbReference type="AlphaFoldDB" id="A0A9P7GL37"/>
<sequence length="326" mass="36997">MVMDPSFYRSATTRRGLTYSYYFSAPKAGKPFLLFAHGFPSTSYIWRYQVDFFKARGFGLIVPDLLGVGGTEKPTNPIHYKLGLMSQDLVDILDVENIEQVVAIGQIWGSVLLSRLANYYPERLIALAFFGVGYYPPHAVADNIENEVSDDIHYDFHRLGFWEFFAAPDTHLILEKNIDSFYSLLLADDIDLWNSILVPPGATKAWVEANRRTPLVSYVPEEELDIEKERLKGSFESSLCWFKVPVLGLDAADSKSIQPENFTIKQPVFFGASMRDKCSRASPGKVACQQYCEGPLTVKEFDTGHWPTLEARNQVNAELLEWIQRL</sequence>
<comment type="caution">
    <text evidence="4">The sequence shown here is derived from an EMBL/GenBank/DDBJ whole genome shotgun (WGS) entry which is preliminary data.</text>
</comment>
<dbReference type="EMBL" id="JABCKI010000166">
    <property type="protein sequence ID" value="KAG5652058.1"/>
    <property type="molecule type" value="Genomic_DNA"/>
</dbReference>
<dbReference type="InterPro" id="IPR000639">
    <property type="entry name" value="Epox_hydrolase-like"/>
</dbReference>
<accession>A0A9P7GL37</accession>
<dbReference type="OrthoDB" id="408373at2759"/>